<accession>A0A917JB76</accession>
<proteinExistence type="predicted"/>
<evidence type="ECO:0000313" key="3">
    <source>
        <dbReference type="Proteomes" id="UP000662074"/>
    </source>
</evidence>
<dbReference type="RefSeq" id="WP_188418637.1">
    <property type="nucleotide sequence ID" value="NZ_BMDO01000014.1"/>
</dbReference>
<keyword evidence="1" id="KW-1133">Transmembrane helix</keyword>
<keyword evidence="1" id="KW-0812">Transmembrane</keyword>
<evidence type="ECO:0000313" key="2">
    <source>
        <dbReference type="EMBL" id="GGI52525.1"/>
    </source>
</evidence>
<keyword evidence="3" id="KW-1185">Reference proteome</keyword>
<gene>
    <name evidence="2" type="ORF">GCM10011425_37370</name>
</gene>
<feature type="transmembrane region" description="Helical" evidence="1">
    <location>
        <begin position="103"/>
        <end position="122"/>
    </location>
</feature>
<reference evidence="2" key="1">
    <citation type="journal article" date="2014" name="Int. J. Syst. Evol. Microbiol.">
        <title>Complete genome sequence of Corynebacterium casei LMG S-19264T (=DSM 44701T), isolated from a smear-ripened cheese.</title>
        <authorList>
            <consortium name="US DOE Joint Genome Institute (JGI-PGF)"/>
            <person name="Walter F."/>
            <person name="Albersmeier A."/>
            <person name="Kalinowski J."/>
            <person name="Ruckert C."/>
        </authorList>
    </citation>
    <scope>NUCLEOTIDE SEQUENCE</scope>
    <source>
        <strain evidence="2">CCM 8711</strain>
    </source>
</reference>
<feature type="transmembrane region" description="Helical" evidence="1">
    <location>
        <begin position="56"/>
        <end position="83"/>
    </location>
</feature>
<protein>
    <recommendedName>
        <fullName evidence="4">Transmembrane protein</fullName>
    </recommendedName>
</protein>
<reference evidence="2" key="2">
    <citation type="submission" date="2020-09" db="EMBL/GenBank/DDBJ databases">
        <authorList>
            <person name="Sun Q."/>
            <person name="Sedlacek I."/>
        </authorList>
    </citation>
    <scope>NUCLEOTIDE SEQUENCE</scope>
    <source>
        <strain evidence="2">CCM 8711</strain>
    </source>
</reference>
<keyword evidence="1" id="KW-0472">Membrane</keyword>
<dbReference type="AlphaFoldDB" id="A0A917JB76"/>
<evidence type="ECO:0008006" key="4">
    <source>
        <dbReference type="Google" id="ProtNLM"/>
    </source>
</evidence>
<organism evidence="2 3">
    <name type="scientific">Mucilaginibacter galii</name>
    <dbReference type="NCBI Taxonomy" id="2005073"/>
    <lineage>
        <taxon>Bacteria</taxon>
        <taxon>Pseudomonadati</taxon>
        <taxon>Bacteroidota</taxon>
        <taxon>Sphingobacteriia</taxon>
        <taxon>Sphingobacteriales</taxon>
        <taxon>Sphingobacteriaceae</taxon>
        <taxon>Mucilaginibacter</taxon>
    </lineage>
</organism>
<comment type="caution">
    <text evidence="2">The sequence shown here is derived from an EMBL/GenBank/DDBJ whole genome shotgun (WGS) entry which is preliminary data.</text>
</comment>
<dbReference type="Proteomes" id="UP000662074">
    <property type="component" value="Unassembled WGS sequence"/>
</dbReference>
<name>A0A917JB76_9SPHI</name>
<dbReference type="EMBL" id="BMDO01000014">
    <property type="protein sequence ID" value="GGI52525.1"/>
    <property type="molecule type" value="Genomic_DNA"/>
</dbReference>
<evidence type="ECO:0000256" key="1">
    <source>
        <dbReference type="SAM" id="Phobius"/>
    </source>
</evidence>
<feature type="transmembrane region" description="Helical" evidence="1">
    <location>
        <begin position="23"/>
        <end position="49"/>
    </location>
</feature>
<sequence length="131" mass="15072">MDNQILLDKPSSRQWWWTKIKDFYQGLLISGLITFIIYCALGASIVNVLRDYELVLWAVLIFVVFFLIYTILASILYAFGWLIDAALNDNESERLRLQLFATIYWAAVTIPVLAIGFLVYIVTKAPNSFIL</sequence>